<keyword evidence="5" id="KW-1185">Reference proteome</keyword>
<evidence type="ECO:0000313" key="4">
    <source>
        <dbReference type="EMBL" id="GAW09760.1"/>
    </source>
</evidence>
<dbReference type="InterPro" id="IPR050982">
    <property type="entry name" value="Auxin_biosynth/cation_transpt"/>
</dbReference>
<dbReference type="STRING" id="5353.A0A1Q3ERC6"/>
<dbReference type="SUPFAM" id="SSF51905">
    <property type="entry name" value="FAD/NAD(P)-binding domain"/>
    <property type="match status" value="2"/>
</dbReference>
<dbReference type="PRINTS" id="PR00368">
    <property type="entry name" value="FADPNR"/>
</dbReference>
<dbReference type="AlphaFoldDB" id="A0A1Q3ERC6"/>
<dbReference type="GO" id="GO:0004499">
    <property type="term" value="F:N,N-dimethylaniline monooxygenase activity"/>
    <property type="evidence" value="ECO:0007669"/>
    <property type="project" value="InterPro"/>
</dbReference>
<reference evidence="4 5" key="1">
    <citation type="submission" date="2016-08" db="EMBL/GenBank/DDBJ databases">
        <authorList>
            <consortium name="Lentinula edodes genome sequencing consortium"/>
            <person name="Sakamoto Y."/>
            <person name="Nakade K."/>
            <person name="Sato S."/>
            <person name="Yoshida Y."/>
            <person name="Miyazaki K."/>
            <person name="Natsume S."/>
            <person name="Konno N."/>
        </authorList>
    </citation>
    <scope>NUCLEOTIDE SEQUENCE [LARGE SCALE GENOMIC DNA]</scope>
    <source>
        <strain evidence="4 5">NBRC 111202</strain>
    </source>
</reference>
<proteinExistence type="predicted"/>
<dbReference type="Pfam" id="PF00743">
    <property type="entry name" value="FMO-like"/>
    <property type="match status" value="1"/>
</dbReference>
<dbReference type="EMBL" id="BDGU01001253">
    <property type="protein sequence ID" value="GAW09760.1"/>
    <property type="molecule type" value="Genomic_DNA"/>
</dbReference>
<dbReference type="InterPro" id="IPR036188">
    <property type="entry name" value="FAD/NAD-bd_sf"/>
</dbReference>
<keyword evidence="1" id="KW-0285">Flavoprotein</keyword>
<evidence type="ECO:0000256" key="2">
    <source>
        <dbReference type="ARBA" id="ARBA00022827"/>
    </source>
</evidence>
<dbReference type="PANTHER" id="PTHR43539">
    <property type="entry name" value="FLAVIN-BINDING MONOOXYGENASE-LIKE PROTEIN (AFU_ORTHOLOGUE AFUA_4G09220)"/>
    <property type="match status" value="1"/>
</dbReference>
<keyword evidence="2" id="KW-0274">FAD</keyword>
<dbReference type="Gene3D" id="3.50.50.60">
    <property type="entry name" value="FAD/NAD(P)-binding domain"/>
    <property type="match status" value="2"/>
</dbReference>
<evidence type="ECO:0000313" key="5">
    <source>
        <dbReference type="Proteomes" id="UP000188533"/>
    </source>
</evidence>
<dbReference type="GO" id="GO:0050661">
    <property type="term" value="F:NADP binding"/>
    <property type="evidence" value="ECO:0007669"/>
    <property type="project" value="InterPro"/>
</dbReference>
<organism evidence="4 5">
    <name type="scientific">Lentinula edodes</name>
    <name type="common">Shiitake mushroom</name>
    <name type="synonym">Lentinus edodes</name>
    <dbReference type="NCBI Taxonomy" id="5353"/>
    <lineage>
        <taxon>Eukaryota</taxon>
        <taxon>Fungi</taxon>
        <taxon>Dikarya</taxon>
        <taxon>Basidiomycota</taxon>
        <taxon>Agaricomycotina</taxon>
        <taxon>Agaricomycetes</taxon>
        <taxon>Agaricomycetidae</taxon>
        <taxon>Agaricales</taxon>
        <taxon>Marasmiineae</taxon>
        <taxon>Omphalotaceae</taxon>
        <taxon>Lentinula</taxon>
    </lineage>
</organism>
<gene>
    <name evidence="4" type="ORF">LENED_011944</name>
</gene>
<reference evidence="4 5" key="2">
    <citation type="submission" date="2017-02" db="EMBL/GenBank/DDBJ databases">
        <title>A genome survey and senescence transcriptome analysis in Lentinula edodes.</title>
        <authorList>
            <person name="Sakamoto Y."/>
            <person name="Nakade K."/>
            <person name="Sato S."/>
            <person name="Yoshida Y."/>
            <person name="Miyazaki K."/>
            <person name="Natsume S."/>
            <person name="Konno N."/>
        </authorList>
    </citation>
    <scope>NUCLEOTIDE SEQUENCE [LARGE SCALE GENOMIC DNA]</scope>
    <source>
        <strain evidence="4 5">NBRC 111202</strain>
    </source>
</reference>
<dbReference type="GO" id="GO:0050660">
    <property type="term" value="F:flavin adenine dinucleotide binding"/>
    <property type="evidence" value="ECO:0007669"/>
    <property type="project" value="InterPro"/>
</dbReference>
<dbReference type="InterPro" id="IPR020946">
    <property type="entry name" value="Flavin_mOase-like"/>
</dbReference>
<evidence type="ECO:0000256" key="3">
    <source>
        <dbReference type="ARBA" id="ARBA00023002"/>
    </source>
</evidence>
<evidence type="ECO:0000256" key="1">
    <source>
        <dbReference type="ARBA" id="ARBA00022630"/>
    </source>
</evidence>
<dbReference type="PRINTS" id="PR00469">
    <property type="entry name" value="PNDRDTASEII"/>
</dbReference>
<dbReference type="PANTHER" id="PTHR43539:SF68">
    <property type="entry name" value="FLAVIN-BINDING MONOOXYGENASE-LIKE PROTEIN (AFU_ORTHOLOGUE AFUA_4G09220)"/>
    <property type="match status" value="1"/>
</dbReference>
<name>A0A1Q3ERC6_LENED</name>
<protein>
    <submittedName>
        <fullName evidence="4">FAD NAD-P-binding domain-containing protein</fullName>
    </submittedName>
</protein>
<accession>A0A1Q3ERC6</accession>
<sequence length="658" mass="73557">MSECLRRFEKKTSLSLRLFSLVVLKNVPHCSFNHPIYVCLETMRLFQGVPQASLEQILVSYAILSSNFQALSDDQCGRSSLSDEVASAWFARFSEHLQRGDVASTTSLFLPNGWLRDFLAFDWDLRTLHGHEKISSYLSEHLPNSNFLGFELASDQYFKPSPGPMPGTVTAGFSFSTPIANGRGYFNLSSTTEMEDIAGWKASTVFITIDSLKNHEEKGAAGDIYGGRCPTWGEARDIEWRKAEEEPEVLIIGAGQNGLQVAARLQQMEISSLVVDKNDRVGDTWRRRYPTLALHTPKTHHSLLYQSFPSNWPFWTPRDKLAEWLEQYVVSQDLLVWTKSRVMPAPTYDRNSKRWTVTVNKAGQTCTLHPKHVVVATGMLGEPYIPKIEDQEIFEGQIMHSEGFSGGADFTGKRVIVVGTGNSGADIALDLSTHKARSVTMIQRSTTVVQPASTIAEQHLQVYPPDVPVEVSDFRAFATPTFRLFEILAETRGLMWDQEKDLIEGLRKAGMNVDMGPYGAGILPLVYLRFGGFWMDVGCGDKIIHGEIKVKSGVEITKFTKQSIVLSDGSAIEADVVIFATGYRHMAQMLKNLLSDEIIDETYSLPNGLDEEGEYEVGYRPTGHPGLWYAPGSFNNSRLQSKYLGIQFQALNIGYMKL</sequence>
<dbReference type="Proteomes" id="UP000188533">
    <property type="component" value="Unassembled WGS sequence"/>
</dbReference>
<comment type="caution">
    <text evidence="4">The sequence shown here is derived from an EMBL/GenBank/DDBJ whole genome shotgun (WGS) entry which is preliminary data.</text>
</comment>
<keyword evidence="3" id="KW-0560">Oxidoreductase</keyword>